<feature type="transmembrane region" description="Helical" evidence="6">
    <location>
        <begin position="115"/>
        <end position="135"/>
    </location>
</feature>
<dbReference type="PANTHER" id="PTHR30250:SF30">
    <property type="entry name" value="LIPID III FLIPPASE"/>
    <property type="match status" value="1"/>
</dbReference>
<evidence type="ECO:0000256" key="4">
    <source>
        <dbReference type="ARBA" id="ARBA00022989"/>
    </source>
</evidence>
<dbReference type="PANTHER" id="PTHR30250">
    <property type="entry name" value="PST FAMILY PREDICTED COLANIC ACID TRANSPORTER"/>
    <property type="match status" value="1"/>
</dbReference>
<sequence length="425" mass="48040">MNLARTSLLSFIATIIKMLSALIINKALAVIVGPSGLAFVAQFQSFIQISQAIGQCAINNGITRYTAEYATDKENLRKIISTALCLSLISSIITGVLIVIISKYLSIYFLKSTDYTSIVALFGFFLAFFVLNNFLLSILNGLKEIGLWVKINITQSVVSLLLTLLLITGFGLKGALLSIVLTQSLVLFLAIFYIYNHAVINRDILTINFYFPEFKKLSSYILMGLTTAIIVPLSHVILRESIVLRLDWVAAGNWQAIWYISSMYLGLISTVIGVYYLPRISEIKDFKTLVNELANGYKILVPFMFILCLCIFHLREFIISILFSDSFSKVADLFMWQLIGDFIKMMSWLIAYIMIAKSLVRSFIFSEIFFSMTFCVITFYLIPIHGLVGVTIAYALNYTLYFLFVAVAVYINRENMFSNLRENNN</sequence>
<feature type="transmembrane region" description="Helical" evidence="6">
    <location>
        <begin position="176"/>
        <end position="196"/>
    </location>
</feature>
<gene>
    <name evidence="7" type="ORF">AEST_14040</name>
</gene>
<evidence type="ECO:0008006" key="9">
    <source>
        <dbReference type="Google" id="ProtNLM"/>
    </source>
</evidence>
<evidence type="ECO:0000313" key="7">
    <source>
        <dbReference type="EMBL" id="EJI85739.1"/>
    </source>
</evidence>
<dbReference type="Proteomes" id="UP000012043">
    <property type="component" value="Unassembled WGS sequence"/>
</dbReference>
<feature type="transmembrane region" description="Helical" evidence="6">
    <location>
        <begin position="299"/>
        <end position="322"/>
    </location>
</feature>
<feature type="transmembrane region" description="Helical" evidence="6">
    <location>
        <begin position="388"/>
        <end position="411"/>
    </location>
</feature>
<feature type="transmembrane region" description="Helical" evidence="6">
    <location>
        <begin position="83"/>
        <end position="109"/>
    </location>
</feature>
<dbReference type="RefSeq" id="WP_008608019.1">
    <property type="nucleotide sequence ID" value="NZ_ALAB01000019.1"/>
</dbReference>
<comment type="caution">
    <text evidence="7">The sequence shown here is derived from an EMBL/GenBank/DDBJ whole genome shotgun (WGS) entry which is preliminary data.</text>
</comment>
<keyword evidence="3 6" id="KW-0812">Transmembrane</keyword>
<reference evidence="7 8" key="1">
    <citation type="journal article" date="2012" name="J. Bacteriol.">
        <title>Genome Sequence of Pectin-Degrading Alishewanella aestuarii Strain B11T, Isolated from Tidal Flat Sediment.</title>
        <authorList>
            <person name="Jung J."/>
            <person name="Choi S."/>
            <person name="Chun J."/>
            <person name="Park W."/>
        </authorList>
    </citation>
    <scope>NUCLEOTIDE SEQUENCE [LARGE SCALE GENOMIC DNA]</scope>
    <source>
        <strain evidence="7 8">B11</strain>
    </source>
</reference>
<dbReference type="InterPro" id="IPR002797">
    <property type="entry name" value="Polysacc_synth"/>
</dbReference>
<evidence type="ECO:0000256" key="5">
    <source>
        <dbReference type="ARBA" id="ARBA00023136"/>
    </source>
</evidence>
<keyword evidence="4 6" id="KW-1133">Transmembrane helix</keyword>
<dbReference type="Pfam" id="PF01943">
    <property type="entry name" value="Polysacc_synt"/>
    <property type="match status" value="1"/>
</dbReference>
<feature type="transmembrane region" description="Helical" evidence="6">
    <location>
        <begin position="257"/>
        <end position="278"/>
    </location>
</feature>
<organism evidence="7 8">
    <name type="scientific">Alishewanella aestuarii B11</name>
    <dbReference type="NCBI Taxonomy" id="1197174"/>
    <lineage>
        <taxon>Bacteria</taxon>
        <taxon>Pseudomonadati</taxon>
        <taxon>Pseudomonadota</taxon>
        <taxon>Gammaproteobacteria</taxon>
        <taxon>Alteromonadales</taxon>
        <taxon>Alteromonadaceae</taxon>
        <taxon>Alishewanella</taxon>
    </lineage>
</organism>
<feature type="transmembrane region" description="Helical" evidence="6">
    <location>
        <begin position="6"/>
        <end position="24"/>
    </location>
</feature>
<evidence type="ECO:0000256" key="1">
    <source>
        <dbReference type="ARBA" id="ARBA00004651"/>
    </source>
</evidence>
<dbReference type="PATRIC" id="fig|1197174.4.peg.1373"/>
<keyword evidence="8" id="KW-1185">Reference proteome</keyword>
<evidence type="ECO:0000256" key="3">
    <source>
        <dbReference type="ARBA" id="ARBA00022692"/>
    </source>
</evidence>
<dbReference type="InterPro" id="IPR044550">
    <property type="entry name" value="WzxE"/>
</dbReference>
<evidence type="ECO:0000256" key="6">
    <source>
        <dbReference type="SAM" id="Phobius"/>
    </source>
</evidence>
<dbReference type="InterPro" id="IPR050833">
    <property type="entry name" value="Poly_Biosynth_Transport"/>
</dbReference>
<evidence type="ECO:0000313" key="8">
    <source>
        <dbReference type="Proteomes" id="UP000012043"/>
    </source>
</evidence>
<dbReference type="GO" id="GO:0009246">
    <property type="term" value="P:enterobacterial common antigen biosynthetic process"/>
    <property type="evidence" value="ECO:0007669"/>
    <property type="project" value="InterPro"/>
</dbReference>
<protein>
    <recommendedName>
        <fullName evidence="9">Lipopolysaccharide biosynthesis protein</fullName>
    </recommendedName>
</protein>
<dbReference type="AlphaFoldDB" id="J2IG47"/>
<accession>J2IG47</accession>
<evidence type="ECO:0000256" key="2">
    <source>
        <dbReference type="ARBA" id="ARBA00022475"/>
    </source>
</evidence>
<dbReference type="EMBL" id="ALAB01000019">
    <property type="protein sequence ID" value="EJI85739.1"/>
    <property type="molecule type" value="Genomic_DNA"/>
</dbReference>
<feature type="transmembrane region" description="Helical" evidence="6">
    <location>
        <begin position="334"/>
        <end position="355"/>
    </location>
</feature>
<keyword evidence="2" id="KW-1003">Cell membrane</keyword>
<keyword evidence="5 6" id="KW-0472">Membrane</keyword>
<comment type="subcellular location">
    <subcellularLocation>
        <location evidence="1">Cell membrane</location>
        <topology evidence="1">Multi-pass membrane protein</topology>
    </subcellularLocation>
</comment>
<dbReference type="GO" id="GO:0005886">
    <property type="term" value="C:plasma membrane"/>
    <property type="evidence" value="ECO:0007669"/>
    <property type="project" value="UniProtKB-SubCell"/>
</dbReference>
<feature type="transmembrane region" description="Helical" evidence="6">
    <location>
        <begin position="147"/>
        <end position="170"/>
    </location>
</feature>
<dbReference type="CDD" id="cd13125">
    <property type="entry name" value="MATE_like_10"/>
    <property type="match status" value="1"/>
</dbReference>
<proteinExistence type="predicted"/>
<feature type="transmembrane region" description="Helical" evidence="6">
    <location>
        <begin position="217"/>
        <end position="237"/>
    </location>
</feature>
<name>J2IG47_9ALTE</name>
<feature type="transmembrane region" description="Helical" evidence="6">
    <location>
        <begin position="362"/>
        <end position="382"/>
    </location>
</feature>